<feature type="compositionally biased region" description="Polar residues" evidence="1">
    <location>
        <begin position="595"/>
        <end position="606"/>
    </location>
</feature>
<feature type="compositionally biased region" description="Basic and acidic residues" evidence="1">
    <location>
        <begin position="545"/>
        <end position="554"/>
    </location>
</feature>
<feature type="compositionally biased region" description="Polar residues" evidence="1">
    <location>
        <begin position="36"/>
        <end position="47"/>
    </location>
</feature>
<accession>A0A0D1XET9</accession>
<feature type="compositionally biased region" description="Low complexity" evidence="1">
    <location>
        <begin position="287"/>
        <end position="303"/>
    </location>
</feature>
<dbReference type="GO" id="GO:0031578">
    <property type="term" value="P:mitotic spindle orientation checkpoint signaling"/>
    <property type="evidence" value="ECO:0007669"/>
    <property type="project" value="TreeGrafter"/>
</dbReference>
<feature type="compositionally biased region" description="Basic and acidic residues" evidence="1">
    <location>
        <begin position="481"/>
        <end position="491"/>
    </location>
</feature>
<feature type="compositionally biased region" description="Low complexity" evidence="1">
    <location>
        <begin position="55"/>
        <end position="64"/>
    </location>
</feature>
<feature type="compositionally biased region" description="Polar residues" evidence="1">
    <location>
        <begin position="691"/>
        <end position="702"/>
    </location>
</feature>
<feature type="compositionally biased region" description="Polar residues" evidence="1">
    <location>
        <begin position="722"/>
        <end position="732"/>
    </location>
</feature>
<name>A0A0D1XET9_9EURO</name>
<evidence type="ECO:0000256" key="1">
    <source>
        <dbReference type="SAM" id="MobiDB-lite"/>
    </source>
</evidence>
<feature type="compositionally biased region" description="Low complexity" evidence="1">
    <location>
        <begin position="131"/>
        <end position="140"/>
    </location>
</feature>
<feature type="compositionally biased region" description="Polar residues" evidence="1">
    <location>
        <begin position="162"/>
        <end position="186"/>
    </location>
</feature>
<dbReference type="PANTHER" id="PTHR35140:SF1">
    <property type="entry name" value="MITOTIC CHECK POINT PROTEIN BFA1"/>
    <property type="match status" value="1"/>
</dbReference>
<reference evidence="2 3" key="1">
    <citation type="submission" date="2015-01" db="EMBL/GenBank/DDBJ databases">
        <title>The Genome Sequence of Exophiala sideris CBS121828.</title>
        <authorList>
            <consortium name="The Broad Institute Genomics Platform"/>
            <person name="Cuomo C."/>
            <person name="de Hoog S."/>
            <person name="Gorbushina A."/>
            <person name="Stielow B."/>
            <person name="Teixiera M."/>
            <person name="Abouelleil A."/>
            <person name="Chapman S.B."/>
            <person name="Priest M."/>
            <person name="Young S.K."/>
            <person name="Wortman J."/>
            <person name="Nusbaum C."/>
            <person name="Birren B."/>
        </authorList>
    </citation>
    <scope>NUCLEOTIDE SEQUENCE [LARGE SCALE GENOMIC DNA]</scope>
    <source>
        <strain evidence="2 3">CBS 121828</strain>
    </source>
</reference>
<feature type="region of interest" description="Disordered" evidence="1">
    <location>
        <begin position="1"/>
        <end position="23"/>
    </location>
</feature>
<feature type="region of interest" description="Disordered" evidence="1">
    <location>
        <begin position="670"/>
        <end position="753"/>
    </location>
</feature>
<protein>
    <recommendedName>
        <fullName evidence="4">Cytokinesis regulator</fullName>
    </recommendedName>
</protein>
<sequence>MEPLTLKPRAPDESPDVENWDDDDFENFEDVQFRTASTATSIVSHPQTNHRDSVSSRMSLRSESNQGDENWDVLVDEQASIKDAVALAKSKGIPLPSNIPRSALEGGTIRRLKGKEIKKAIADDWSEDLDLPGPDLPLKLAKQDDRDLSENLRQISAAFRTSPKSPETTSLADQTIRSPKSRTAPTPITLDSFRDTEEDEDFGDVPTIKVAKQRSPQKPLLFQQPPTPIKAEEKSIEEDLELPSDGKLRLSTRKAPQTPQQGDDFDLEWAEGSLGTRHAGTKRGGRSARSSSASALSPSVSSAFTAESEDDGLDGLVLPEGPIKFEDKLKQKQEEHAAEPAIIPDERSGPRRKSGKEDFFLGLEIGDGEVFDPAKLTLNRNVKHKNTRPTSPSKRTTTTLNFTTTKTSGPTISRLPRFQPAHERHERVRSHLEPVSETGVAISSYQRPSSRLGQATQSSVSAIPAPSTPSTPSTPSRRLLRGAESRPDLRYDQPPTTTNAQLLRAKRSMPVMRGMQSPTKTPAYVRPPSRQDIGTRLNIQTRPKTPTDRSQSRLAEMRREAVPFLPAGASARQSQHINLKNAPPGHYRGQGSDGSGESMSAAQRSLSRLAGLSRPETPGRGRSNFAPAELAAQAKKTITKPTRRRQYGDGSELEIFDDLPTSATLESKFTKTPIARGAPRSLRSKLGLSHLNPSTSSLASTRRGSDTPVPSTPLSPPPKSDFPTTALNTTSVPRFARDTAASRNAREQRQISSTFHNMRGEPLQPISTNWKSSAAAVRQNLQGSLRKKKIDKVQLKPHLIKPMGADLNRPKSEKGMHYNPLLFRWEGNENALAPFDVPDFHPRVASPVGPGQASPGTKANLALISNVGSNVTGVQVVGGMVFDPSQMRWLKLAENADGSTTGLRSGSVQIEEEEDVFAGLEDLKEEDETRSRSGTLQSMMGVPHHRDSFGEADGGHSSGDEWGLSEEFDVGPEFVRRQRNEEERWRRKVEKWLRRDGEVEVEEGPDGHGGWRWAIRELVMAQNETQDGGVY</sequence>
<dbReference type="STRING" id="1016849.A0A0D1XET9"/>
<dbReference type="Proteomes" id="UP000053599">
    <property type="component" value="Unassembled WGS sequence"/>
</dbReference>
<proteinExistence type="predicted"/>
<feature type="compositionally biased region" description="Basic and acidic residues" evidence="1">
    <location>
        <begin position="323"/>
        <end position="355"/>
    </location>
</feature>
<evidence type="ECO:0000313" key="3">
    <source>
        <dbReference type="Proteomes" id="UP000053599"/>
    </source>
</evidence>
<feature type="region of interest" description="Disordered" evidence="1">
    <location>
        <begin position="579"/>
        <end position="653"/>
    </location>
</feature>
<feature type="compositionally biased region" description="Low complexity" evidence="1">
    <location>
        <begin position="458"/>
        <end position="476"/>
    </location>
</feature>
<dbReference type="PANTHER" id="PTHR35140">
    <property type="entry name" value="MITOTIC CHECK POINT PROTEIN BFA1"/>
    <property type="match status" value="1"/>
</dbReference>
<evidence type="ECO:0008006" key="4">
    <source>
        <dbReference type="Google" id="ProtNLM"/>
    </source>
</evidence>
<feature type="compositionally biased region" description="Low complexity" evidence="1">
    <location>
        <begin position="388"/>
        <end position="407"/>
    </location>
</feature>
<feature type="compositionally biased region" description="Pro residues" evidence="1">
    <location>
        <begin position="710"/>
        <end position="720"/>
    </location>
</feature>
<dbReference type="HOGENOM" id="CLU_008906_0_0_1"/>
<dbReference type="GO" id="GO:1990334">
    <property type="term" value="C:Bfa1-Bub2 complex"/>
    <property type="evidence" value="ECO:0007669"/>
    <property type="project" value="InterPro"/>
</dbReference>
<feature type="region of interest" description="Disordered" evidence="1">
    <location>
        <begin position="36"/>
        <end position="69"/>
    </location>
</feature>
<organism evidence="2 3">
    <name type="scientific">Exophiala sideris</name>
    <dbReference type="NCBI Taxonomy" id="1016849"/>
    <lineage>
        <taxon>Eukaryota</taxon>
        <taxon>Fungi</taxon>
        <taxon>Dikarya</taxon>
        <taxon>Ascomycota</taxon>
        <taxon>Pezizomycotina</taxon>
        <taxon>Eurotiomycetes</taxon>
        <taxon>Chaetothyriomycetidae</taxon>
        <taxon>Chaetothyriales</taxon>
        <taxon>Herpotrichiellaceae</taxon>
        <taxon>Exophiala</taxon>
    </lineage>
</organism>
<dbReference type="OrthoDB" id="19159at2759"/>
<feature type="compositionally biased region" description="Polar residues" evidence="1">
    <location>
        <begin position="441"/>
        <end position="457"/>
    </location>
</feature>
<feature type="region of interest" description="Disordered" evidence="1">
    <location>
        <begin position="381"/>
        <end position="554"/>
    </location>
</feature>
<dbReference type="AlphaFoldDB" id="A0A0D1XET9"/>
<dbReference type="GO" id="GO:0005096">
    <property type="term" value="F:GTPase activator activity"/>
    <property type="evidence" value="ECO:0007669"/>
    <property type="project" value="InterPro"/>
</dbReference>
<feature type="compositionally biased region" description="Basic and acidic residues" evidence="1">
    <location>
        <begin position="141"/>
        <end position="150"/>
    </location>
</feature>
<dbReference type="GO" id="GO:0044732">
    <property type="term" value="C:mitotic spindle pole body"/>
    <property type="evidence" value="ECO:0007669"/>
    <property type="project" value="TreeGrafter"/>
</dbReference>
<feature type="compositionally biased region" description="Basic and acidic residues" evidence="1">
    <location>
        <begin position="420"/>
        <end position="434"/>
    </location>
</feature>
<feature type="compositionally biased region" description="Acidic residues" evidence="1">
    <location>
        <begin position="13"/>
        <end position="23"/>
    </location>
</feature>
<evidence type="ECO:0000313" key="2">
    <source>
        <dbReference type="EMBL" id="KIV86556.1"/>
    </source>
</evidence>
<gene>
    <name evidence="2" type="ORF">PV11_02159</name>
</gene>
<dbReference type="EMBL" id="KN846951">
    <property type="protein sequence ID" value="KIV86556.1"/>
    <property type="molecule type" value="Genomic_DNA"/>
</dbReference>
<dbReference type="InterPro" id="IPR034586">
    <property type="entry name" value="Bfa1/Byr4"/>
</dbReference>
<feature type="region of interest" description="Disordered" evidence="1">
    <location>
        <begin position="126"/>
        <end position="355"/>
    </location>
</feature>